<evidence type="ECO:0000259" key="5">
    <source>
        <dbReference type="PROSITE" id="PS50977"/>
    </source>
</evidence>
<evidence type="ECO:0000256" key="3">
    <source>
        <dbReference type="ARBA" id="ARBA00023163"/>
    </source>
</evidence>
<evidence type="ECO:0000313" key="7">
    <source>
        <dbReference type="Proteomes" id="UP000294927"/>
    </source>
</evidence>
<dbReference type="PROSITE" id="PS50977">
    <property type="entry name" value="HTH_TETR_2"/>
    <property type="match status" value="1"/>
</dbReference>
<feature type="domain" description="HTH tetR-type" evidence="5">
    <location>
        <begin position="10"/>
        <end position="70"/>
    </location>
</feature>
<feature type="DNA-binding region" description="H-T-H motif" evidence="4">
    <location>
        <begin position="33"/>
        <end position="52"/>
    </location>
</feature>
<dbReference type="RefSeq" id="WP_133905736.1">
    <property type="nucleotide sequence ID" value="NZ_SOCP01000011.1"/>
</dbReference>
<evidence type="ECO:0000256" key="1">
    <source>
        <dbReference type="ARBA" id="ARBA00023015"/>
    </source>
</evidence>
<gene>
    <name evidence="6" type="ORF">CLV71_11118</name>
</gene>
<protein>
    <submittedName>
        <fullName evidence="6">TetR family transcriptional regulator</fullName>
    </submittedName>
</protein>
<accession>A0A4R7VAQ3</accession>
<dbReference type="SUPFAM" id="SSF46689">
    <property type="entry name" value="Homeodomain-like"/>
    <property type="match status" value="1"/>
</dbReference>
<keyword evidence="1" id="KW-0805">Transcription regulation</keyword>
<dbReference type="GO" id="GO:0003700">
    <property type="term" value="F:DNA-binding transcription factor activity"/>
    <property type="evidence" value="ECO:0007669"/>
    <property type="project" value="TreeGrafter"/>
</dbReference>
<comment type="caution">
    <text evidence="6">The sequence shown here is derived from an EMBL/GenBank/DDBJ whole genome shotgun (WGS) entry which is preliminary data.</text>
</comment>
<organism evidence="6 7">
    <name type="scientific">Actinophytocola oryzae</name>
    <dbReference type="NCBI Taxonomy" id="502181"/>
    <lineage>
        <taxon>Bacteria</taxon>
        <taxon>Bacillati</taxon>
        <taxon>Actinomycetota</taxon>
        <taxon>Actinomycetes</taxon>
        <taxon>Pseudonocardiales</taxon>
        <taxon>Pseudonocardiaceae</taxon>
    </lineage>
</organism>
<dbReference type="PANTHER" id="PTHR30055">
    <property type="entry name" value="HTH-TYPE TRANSCRIPTIONAL REGULATOR RUTR"/>
    <property type="match status" value="1"/>
</dbReference>
<dbReference type="Gene3D" id="1.10.357.10">
    <property type="entry name" value="Tetracycline Repressor, domain 2"/>
    <property type="match status" value="1"/>
</dbReference>
<dbReference type="InterPro" id="IPR054129">
    <property type="entry name" value="DesT_TetR_C"/>
</dbReference>
<dbReference type="InterPro" id="IPR050109">
    <property type="entry name" value="HTH-type_TetR-like_transc_reg"/>
</dbReference>
<dbReference type="EMBL" id="SOCP01000011">
    <property type="protein sequence ID" value="TDV46060.1"/>
    <property type="molecule type" value="Genomic_DNA"/>
</dbReference>
<dbReference type="Pfam" id="PF21943">
    <property type="entry name" value="TetR_C_46"/>
    <property type="match status" value="1"/>
</dbReference>
<dbReference type="GO" id="GO:0000976">
    <property type="term" value="F:transcription cis-regulatory region binding"/>
    <property type="evidence" value="ECO:0007669"/>
    <property type="project" value="TreeGrafter"/>
</dbReference>
<reference evidence="6 7" key="1">
    <citation type="submission" date="2019-03" db="EMBL/GenBank/DDBJ databases">
        <title>Genomic Encyclopedia of Archaeal and Bacterial Type Strains, Phase II (KMG-II): from individual species to whole genera.</title>
        <authorList>
            <person name="Goeker M."/>
        </authorList>
    </citation>
    <scope>NUCLEOTIDE SEQUENCE [LARGE SCALE GENOMIC DNA]</scope>
    <source>
        <strain evidence="6 7">DSM 45499</strain>
    </source>
</reference>
<dbReference type="InterPro" id="IPR009057">
    <property type="entry name" value="Homeodomain-like_sf"/>
</dbReference>
<keyword evidence="7" id="KW-1185">Reference proteome</keyword>
<evidence type="ECO:0000313" key="6">
    <source>
        <dbReference type="EMBL" id="TDV46060.1"/>
    </source>
</evidence>
<proteinExistence type="predicted"/>
<dbReference type="AlphaFoldDB" id="A0A4R7VAQ3"/>
<dbReference type="Proteomes" id="UP000294927">
    <property type="component" value="Unassembled WGS sequence"/>
</dbReference>
<keyword evidence="3" id="KW-0804">Transcription</keyword>
<dbReference type="Pfam" id="PF00440">
    <property type="entry name" value="TetR_N"/>
    <property type="match status" value="1"/>
</dbReference>
<dbReference type="OrthoDB" id="8479950at2"/>
<evidence type="ECO:0000256" key="4">
    <source>
        <dbReference type="PROSITE-ProRule" id="PRU00335"/>
    </source>
</evidence>
<sequence>MRVRRRLRPEERRQQLIDVAIGLYSRRPFEQVSVDDIADAAQVSRALFYRYFNGPADLFAAASRFAVDGLLVRLRAPRDGTPERLRLGVEEFLDFATQHEAAFVAVVRNSSAISSETGTLVDEVRHAILDLVRGGVGITGPAPLVDLTIWCWAAAMEEAMLCWLRDPVLGKDAFVDWMSRQLTGMLVATARHH</sequence>
<evidence type="ECO:0000256" key="2">
    <source>
        <dbReference type="ARBA" id="ARBA00023125"/>
    </source>
</evidence>
<keyword evidence="2 4" id="KW-0238">DNA-binding</keyword>
<dbReference type="InterPro" id="IPR001647">
    <property type="entry name" value="HTH_TetR"/>
</dbReference>
<dbReference type="PANTHER" id="PTHR30055:SF226">
    <property type="entry name" value="HTH-TYPE TRANSCRIPTIONAL REGULATOR PKSA"/>
    <property type="match status" value="1"/>
</dbReference>
<name>A0A4R7VAQ3_9PSEU</name>